<reference evidence="1 2" key="1">
    <citation type="journal article" date="2018" name="Biotechnol. Adv.">
        <title>Improved genomic resources and new bioinformatic workflow for the carcinogenic parasite Clonorchis sinensis: Biotechnological implications.</title>
        <authorList>
            <person name="Wang D."/>
            <person name="Korhonen P.K."/>
            <person name="Gasser R.B."/>
            <person name="Young N.D."/>
        </authorList>
    </citation>
    <scope>NUCLEOTIDE SEQUENCE [LARGE SCALE GENOMIC DNA]</scope>
    <source>
        <strain evidence="1">Cs-k2</strain>
    </source>
</reference>
<feature type="non-terminal residue" evidence="1">
    <location>
        <position position="1"/>
    </location>
</feature>
<organism evidence="1 2">
    <name type="scientific">Clonorchis sinensis</name>
    <name type="common">Chinese liver fluke</name>
    <dbReference type="NCBI Taxonomy" id="79923"/>
    <lineage>
        <taxon>Eukaryota</taxon>
        <taxon>Metazoa</taxon>
        <taxon>Spiralia</taxon>
        <taxon>Lophotrochozoa</taxon>
        <taxon>Platyhelminthes</taxon>
        <taxon>Trematoda</taxon>
        <taxon>Digenea</taxon>
        <taxon>Opisthorchiida</taxon>
        <taxon>Opisthorchiata</taxon>
        <taxon>Opisthorchiidae</taxon>
        <taxon>Clonorchis</taxon>
    </lineage>
</organism>
<dbReference type="InParanoid" id="A0A3R7JI50"/>
<comment type="caution">
    <text evidence="1">The sequence shown here is derived from an EMBL/GenBank/DDBJ whole genome shotgun (WGS) entry which is preliminary data.</text>
</comment>
<reference evidence="1 2" key="2">
    <citation type="journal article" date="2021" name="Genomics">
        <title>High-quality reference genome for Clonorchis sinensis.</title>
        <authorList>
            <person name="Young N.D."/>
            <person name="Stroehlein A.J."/>
            <person name="Kinkar L."/>
            <person name="Wang T."/>
            <person name="Sohn W.M."/>
            <person name="Chang B.C.H."/>
            <person name="Kaur P."/>
            <person name="Weisz D."/>
            <person name="Dudchenko O."/>
            <person name="Aiden E.L."/>
            <person name="Korhonen P.K."/>
            <person name="Gasser R.B."/>
        </authorList>
    </citation>
    <scope>NUCLEOTIDE SEQUENCE [LARGE SCALE GENOMIC DNA]</scope>
    <source>
        <strain evidence="1">Cs-k2</strain>
    </source>
</reference>
<keyword evidence="2" id="KW-1185">Reference proteome</keyword>
<accession>A0A3R7JI50</accession>
<protein>
    <submittedName>
        <fullName evidence="1">Uncharacterized protein</fullName>
    </submittedName>
</protein>
<evidence type="ECO:0000313" key="2">
    <source>
        <dbReference type="Proteomes" id="UP000286415"/>
    </source>
</evidence>
<proteinExistence type="predicted"/>
<evidence type="ECO:0000313" key="1">
    <source>
        <dbReference type="EMBL" id="KAG5449253.1"/>
    </source>
</evidence>
<sequence length="196" mass="22249">FRRTVFNLLGCICTVKDSICYDLYQKNKVVTWCPKFFLLEKKSFSCVSVPNCHATRRLHEGRDTARLPKPRQGKSKGRGRVRTTDLSLCWNNFPGINKYIHLQSVWFCERLTWNPAESLVCDVSRQPNVLHQGASCSSCYDVPHIVIHVSEPLVCDVSGQLNVLHQAASCVSCFDIRNIAIHATMKMFSLGQSMQL</sequence>
<dbReference type="Proteomes" id="UP000286415">
    <property type="component" value="Unassembled WGS sequence"/>
</dbReference>
<dbReference type="OrthoDB" id="446168at2759"/>
<dbReference type="EMBL" id="NIRI02000042">
    <property type="protein sequence ID" value="KAG5449253.1"/>
    <property type="molecule type" value="Genomic_DNA"/>
</dbReference>
<gene>
    <name evidence="1" type="ORF">CSKR_100655</name>
</gene>
<name>A0A3R7JI50_CLOSI</name>
<dbReference type="AlphaFoldDB" id="A0A3R7JI50"/>